<evidence type="ECO:0000256" key="1">
    <source>
        <dbReference type="SAM" id="MobiDB-lite"/>
    </source>
</evidence>
<organism evidence="2 3">
    <name type="scientific">Panagrellus redivivus</name>
    <name type="common">Microworm</name>
    <dbReference type="NCBI Taxonomy" id="6233"/>
    <lineage>
        <taxon>Eukaryota</taxon>
        <taxon>Metazoa</taxon>
        <taxon>Ecdysozoa</taxon>
        <taxon>Nematoda</taxon>
        <taxon>Chromadorea</taxon>
        <taxon>Rhabditida</taxon>
        <taxon>Tylenchina</taxon>
        <taxon>Panagrolaimomorpha</taxon>
        <taxon>Panagrolaimoidea</taxon>
        <taxon>Panagrolaimidae</taxon>
        <taxon>Panagrellus</taxon>
    </lineage>
</organism>
<evidence type="ECO:0000313" key="2">
    <source>
        <dbReference type="Proteomes" id="UP000492821"/>
    </source>
</evidence>
<evidence type="ECO:0000313" key="3">
    <source>
        <dbReference type="WBParaSite" id="Pan_g17063.t1"/>
    </source>
</evidence>
<dbReference type="Proteomes" id="UP000492821">
    <property type="component" value="Unassembled WGS sequence"/>
</dbReference>
<protein>
    <submittedName>
        <fullName evidence="3">Nbl1_Borealin_N domain-containing protein</fullName>
    </submittedName>
</protein>
<feature type="compositionally biased region" description="Basic and acidic residues" evidence="1">
    <location>
        <begin position="120"/>
        <end position="149"/>
    </location>
</feature>
<name>A0A7E4V7D1_PANRE</name>
<feature type="compositionally biased region" description="Basic and acidic residues" evidence="1">
    <location>
        <begin position="51"/>
        <end position="68"/>
    </location>
</feature>
<proteinExistence type="predicted"/>
<feature type="compositionally biased region" description="Polar residues" evidence="1">
    <location>
        <begin position="21"/>
        <end position="44"/>
    </location>
</feature>
<dbReference type="AlphaFoldDB" id="A0A7E4V7D1"/>
<accession>A0A7E4V7D1</accession>
<reference evidence="2" key="1">
    <citation type="journal article" date="2013" name="Genetics">
        <title>The draft genome and transcriptome of Panagrellus redivivus are shaped by the harsh demands of a free-living lifestyle.</title>
        <authorList>
            <person name="Srinivasan J."/>
            <person name="Dillman A.R."/>
            <person name="Macchietto M.G."/>
            <person name="Heikkinen L."/>
            <person name="Lakso M."/>
            <person name="Fracchia K.M."/>
            <person name="Antoshechkin I."/>
            <person name="Mortazavi A."/>
            <person name="Wong G."/>
            <person name="Sternberg P.W."/>
        </authorList>
    </citation>
    <scope>NUCLEOTIDE SEQUENCE [LARGE SCALE GENOMIC DNA]</scope>
    <source>
        <strain evidence="2">MT8872</strain>
    </source>
</reference>
<keyword evidence="2" id="KW-1185">Reference proteome</keyword>
<feature type="region of interest" description="Disordered" evidence="1">
    <location>
        <begin position="1"/>
        <end position="168"/>
    </location>
</feature>
<sequence>MGCSNSKPAMPWKSRKVIPQSAKQGSLSTKQLTPTTSTHVTIRSKQAVPETPRKLSRETTSTTKDKTSKTSSVEPSNTSKKPPRALSSMPLEQSDAKAGIEDSVPNNGSKKRSHKSSGSQKDRRSQKSAETRPSKRSDKSYKSSKRDAPRSPVSHTPAPNEDDLAKTPAAVSTKLVTIPDEKVKLLGELDKTVLQRRAEIQREIEQMGSVHEFDKTSAEKAANPIDHDKHVKIVEEKCGVYLIAPDDQELIAQIEATAL</sequence>
<dbReference type="WBParaSite" id="Pan_g17063.t1">
    <property type="protein sequence ID" value="Pan_g17063.t1"/>
    <property type="gene ID" value="Pan_g17063"/>
</dbReference>
<reference evidence="3" key="2">
    <citation type="submission" date="2020-10" db="UniProtKB">
        <authorList>
            <consortium name="WormBaseParasite"/>
        </authorList>
    </citation>
    <scope>IDENTIFICATION</scope>
</reference>